<proteinExistence type="predicted"/>
<gene>
    <name evidence="1" type="ORF">AFCDBAGC_1313</name>
</gene>
<sequence length="83" mass="9230">MEDGRNDGSDRSERAQILLGKIAELLRVDTAFFLGPRTGVQASDPDPAELLRLFQSIGDAELRRSVIAMLKDLEAKDDTRRDS</sequence>
<dbReference type="RefSeq" id="WP_147754770.1">
    <property type="nucleotide sequence ID" value="NZ_BPQG01000016.1"/>
</dbReference>
<evidence type="ECO:0000313" key="1">
    <source>
        <dbReference type="EMBL" id="GJD43461.1"/>
    </source>
</evidence>
<name>A0ABQ4QFB5_9HYPH</name>
<organism evidence="1 2">
    <name type="scientific">Methylobacterium cerastii</name>
    <dbReference type="NCBI Taxonomy" id="932741"/>
    <lineage>
        <taxon>Bacteria</taxon>
        <taxon>Pseudomonadati</taxon>
        <taxon>Pseudomonadota</taxon>
        <taxon>Alphaproteobacteria</taxon>
        <taxon>Hyphomicrobiales</taxon>
        <taxon>Methylobacteriaceae</taxon>
        <taxon>Methylobacterium</taxon>
    </lineage>
</organism>
<keyword evidence="2" id="KW-1185">Reference proteome</keyword>
<evidence type="ECO:0008006" key="3">
    <source>
        <dbReference type="Google" id="ProtNLM"/>
    </source>
</evidence>
<comment type="caution">
    <text evidence="1">The sequence shown here is derived from an EMBL/GenBank/DDBJ whole genome shotgun (WGS) entry which is preliminary data.</text>
</comment>
<dbReference type="Proteomes" id="UP001055117">
    <property type="component" value="Unassembled WGS sequence"/>
</dbReference>
<dbReference type="EMBL" id="BPQG01000016">
    <property type="protein sequence ID" value="GJD43461.1"/>
    <property type="molecule type" value="Genomic_DNA"/>
</dbReference>
<reference evidence="1 2" key="1">
    <citation type="journal article" date="2021" name="Front. Microbiol.">
        <title>Comprehensive Comparative Genomics and Phenotyping of Methylobacterium Species.</title>
        <authorList>
            <person name="Alessa O."/>
            <person name="Ogura Y."/>
            <person name="Fujitani Y."/>
            <person name="Takami H."/>
            <person name="Hayashi T."/>
            <person name="Sahin N."/>
            <person name="Tani A."/>
        </authorList>
    </citation>
    <scope>NUCLEOTIDE SEQUENCE [LARGE SCALE GENOMIC DNA]</scope>
    <source>
        <strain evidence="1 2">DSM 23679</strain>
    </source>
</reference>
<evidence type="ECO:0000313" key="2">
    <source>
        <dbReference type="Proteomes" id="UP001055117"/>
    </source>
</evidence>
<accession>A0ABQ4QFB5</accession>
<protein>
    <recommendedName>
        <fullName evidence="3">XRE family transcriptional regulator</fullName>
    </recommendedName>
</protein>